<dbReference type="Proteomes" id="UP000235777">
    <property type="component" value="Unassembled WGS sequence"/>
</dbReference>
<dbReference type="STRING" id="863227.GCA_000373005_04193"/>
<dbReference type="SUPFAM" id="SSF54909">
    <property type="entry name" value="Dimeric alpha+beta barrel"/>
    <property type="match status" value="2"/>
</dbReference>
<dbReference type="RefSeq" id="WP_026230061.1">
    <property type="nucleotide sequence ID" value="NZ_KB890193.1"/>
</dbReference>
<proteinExistence type="predicted"/>
<feature type="domain" description="EthD" evidence="1">
    <location>
        <begin position="11"/>
        <end position="97"/>
    </location>
</feature>
<reference evidence="2 3" key="1">
    <citation type="submission" date="2018-01" db="EMBL/GenBank/DDBJ databases">
        <title>Whole genome analyses suggest that Burkholderia sensu lato contains two further novel genera in the rhizoxinica-symbiotica group Mycetohabitans gen. nov., and Trinickia gen. nov.: implications for the evolution of diazotrophy and nodulation in the Burkholderiaceae.</title>
        <authorList>
            <person name="Estrada-de los Santos P."/>
            <person name="Palmer M."/>
            <person name="Chavez-Ramirez B."/>
            <person name="Beukes C."/>
            <person name="Steenkamp E.T."/>
            <person name="Hirsch A.M."/>
            <person name="Manyaka P."/>
            <person name="Maluk M."/>
            <person name="Lafos M."/>
            <person name="Crook M."/>
            <person name="Gross E."/>
            <person name="Simon M.F."/>
            <person name="Bueno dos Reis Junior F."/>
            <person name="Poole P.S."/>
            <person name="Venter S.N."/>
            <person name="James E.K."/>
        </authorList>
    </citation>
    <scope>NUCLEOTIDE SEQUENCE [LARGE SCALE GENOMIC DNA]</scope>
    <source>
        <strain evidence="2 3">JPY 581</strain>
    </source>
</reference>
<gene>
    <name evidence="2" type="ORF">C0Z20_30155</name>
</gene>
<keyword evidence="3" id="KW-1185">Reference proteome</keyword>
<name>A0A2N7WL61_9BURK</name>
<protein>
    <submittedName>
        <fullName evidence="2">EthD family reductase</fullName>
    </submittedName>
</protein>
<dbReference type="NCBIfam" id="TIGR02118">
    <property type="entry name" value="EthD family reductase"/>
    <property type="match status" value="2"/>
</dbReference>
<evidence type="ECO:0000259" key="1">
    <source>
        <dbReference type="Pfam" id="PF07110"/>
    </source>
</evidence>
<evidence type="ECO:0000313" key="2">
    <source>
        <dbReference type="EMBL" id="PMS30152.1"/>
    </source>
</evidence>
<dbReference type="InterPro" id="IPR009799">
    <property type="entry name" value="EthD_dom"/>
</dbReference>
<dbReference type="Pfam" id="PF07110">
    <property type="entry name" value="EthD"/>
    <property type="match status" value="2"/>
</dbReference>
<organism evidence="2 3">
    <name type="scientific">Trinickia symbiotica</name>
    <dbReference type="NCBI Taxonomy" id="863227"/>
    <lineage>
        <taxon>Bacteria</taxon>
        <taxon>Pseudomonadati</taxon>
        <taxon>Pseudomonadota</taxon>
        <taxon>Betaproteobacteria</taxon>
        <taxon>Burkholderiales</taxon>
        <taxon>Burkholderiaceae</taxon>
        <taxon>Trinickia</taxon>
    </lineage>
</organism>
<feature type="domain" description="EthD" evidence="1">
    <location>
        <begin position="128"/>
        <end position="215"/>
    </location>
</feature>
<dbReference type="EMBL" id="PNYC01000033">
    <property type="protein sequence ID" value="PMS30152.1"/>
    <property type="molecule type" value="Genomic_DNA"/>
</dbReference>
<dbReference type="InterPro" id="IPR011008">
    <property type="entry name" value="Dimeric_a/b-barrel"/>
</dbReference>
<sequence>MQVRIGLLNKKPALTADEFRMHWRDIHGAIAARLPRLKSYEQNHVLPVEQRGSGFKSGAERIDGFSELSFGNDADMRAAMATDVGKSLIANESRFLERVRVVTVDRIEVVPPPKEGTYIKRISLLRRRPELSPEEFTKEWLGVHASLIKAIPGVIGYRQNLVTGRQVPKGTEVDYDGLPIDGIVELWFPSLGALTTAFASAEGKETVTHSGKFLDEITTFPVEPIFIV</sequence>
<evidence type="ECO:0000313" key="3">
    <source>
        <dbReference type="Proteomes" id="UP000235777"/>
    </source>
</evidence>
<dbReference type="AlphaFoldDB" id="A0A2N7WL61"/>
<dbReference type="Gene3D" id="3.30.70.100">
    <property type="match status" value="2"/>
</dbReference>
<comment type="caution">
    <text evidence="2">The sequence shown here is derived from an EMBL/GenBank/DDBJ whole genome shotgun (WGS) entry which is preliminary data.</text>
</comment>
<dbReference type="OrthoDB" id="8611253at2"/>
<accession>A0A2N7WL61</accession>
<dbReference type="GO" id="GO:0016491">
    <property type="term" value="F:oxidoreductase activity"/>
    <property type="evidence" value="ECO:0007669"/>
    <property type="project" value="InterPro"/>
</dbReference>